<evidence type="ECO:0000313" key="10">
    <source>
        <dbReference type="EMBL" id="KAF6052485.1"/>
    </source>
</evidence>
<comment type="caution">
    <text evidence="10">The sequence shown here is derived from an EMBL/GenBank/DDBJ whole genome shotgun (WGS) entry which is preliminary data.</text>
</comment>
<dbReference type="GO" id="GO:0000007">
    <property type="term" value="F:low-affinity zinc ion transmembrane transporter activity"/>
    <property type="evidence" value="ECO:0007669"/>
    <property type="project" value="TreeGrafter"/>
</dbReference>
<keyword evidence="6 8" id="KW-0406">Ion transport</keyword>
<keyword evidence="3 8" id="KW-0813">Transport</keyword>
<evidence type="ECO:0000256" key="2">
    <source>
        <dbReference type="ARBA" id="ARBA00006939"/>
    </source>
</evidence>
<proteinExistence type="inferred from homology"/>
<feature type="transmembrane region" description="Helical" evidence="8">
    <location>
        <begin position="261"/>
        <end position="281"/>
    </location>
</feature>
<gene>
    <name evidence="10" type="ORF">FOB60_002741</name>
</gene>
<comment type="subcellular location">
    <subcellularLocation>
        <location evidence="1 8">Membrane</location>
        <topology evidence="1 8">Multi-pass membrane protein</topology>
    </subcellularLocation>
</comment>
<evidence type="ECO:0000256" key="1">
    <source>
        <dbReference type="ARBA" id="ARBA00004141"/>
    </source>
</evidence>
<keyword evidence="5 8" id="KW-1133">Transmembrane helix</keyword>
<feature type="transmembrane region" description="Helical" evidence="8">
    <location>
        <begin position="25"/>
        <end position="48"/>
    </location>
</feature>
<feature type="transmembrane region" description="Helical" evidence="8">
    <location>
        <begin position="293"/>
        <end position="313"/>
    </location>
</feature>
<evidence type="ECO:0000256" key="4">
    <source>
        <dbReference type="ARBA" id="ARBA00022692"/>
    </source>
</evidence>
<accession>A0A8X7NMN0</accession>
<sequence length="355" mass="39097">MNNLVSRQNTPDTCLEGNFYNGKHFAARVSAVPVLFTLSVVGSFSPLVAAYSKKFKLPDWLFTGIRYFGSGVIIATGFIHLMAEAAAALSNKCLGPPFTDYPFAEGIALIAVFFIFFFDIVAHYKLSNKAKARIDNDKHGNLPIGFESVTGEASTNIHQSREPTEEEDQESNASRKSSDTEINERNLSKLESLYQQILNCVVLECGIVLHSIFVGLSLAIAGDEFVTLYIAIGFHQLFEGLGLGTRFATTQWPKGKRYVPWLMSLAYSLTTPFACGIGLIVRETYPAGSRTSLITTGTFDATCAGILIYNSIAELMAFDFMYSGDFRDKPIKKLLFAYIYLSLGAFAMAFIGKWA</sequence>
<dbReference type="AlphaFoldDB" id="A0A8X7NMN0"/>
<evidence type="ECO:0000313" key="11">
    <source>
        <dbReference type="Proteomes" id="UP000590412"/>
    </source>
</evidence>
<evidence type="ECO:0000256" key="7">
    <source>
        <dbReference type="ARBA" id="ARBA00023136"/>
    </source>
</evidence>
<feature type="transmembrane region" description="Helical" evidence="8">
    <location>
        <begin position="103"/>
        <end position="124"/>
    </location>
</feature>
<dbReference type="InterPro" id="IPR004698">
    <property type="entry name" value="Zn/Fe_permease_fun/pln"/>
</dbReference>
<dbReference type="GO" id="GO:0071578">
    <property type="term" value="P:zinc ion import across plasma membrane"/>
    <property type="evidence" value="ECO:0007669"/>
    <property type="project" value="TreeGrafter"/>
</dbReference>
<dbReference type="Proteomes" id="UP000590412">
    <property type="component" value="Unassembled WGS sequence"/>
</dbReference>
<keyword evidence="7 8" id="KW-0472">Membrane</keyword>
<feature type="region of interest" description="Disordered" evidence="9">
    <location>
        <begin position="152"/>
        <end position="181"/>
    </location>
</feature>
<evidence type="ECO:0000256" key="3">
    <source>
        <dbReference type="ARBA" id="ARBA00022448"/>
    </source>
</evidence>
<comment type="similarity">
    <text evidence="2 8">Belongs to the ZIP transporter (TC 2.A.5) family.</text>
</comment>
<evidence type="ECO:0000256" key="6">
    <source>
        <dbReference type="ARBA" id="ARBA00023065"/>
    </source>
</evidence>
<protein>
    <submittedName>
        <fullName evidence="10">ZIP zinc/iron transport family protein</fullName>
    </submittedName>
</protein>
<name>A0A8X7NMN0_CANPA</name>
<dbReference type="InterPro" id="IPR003689">
    <property type="entry name" value="ZIP"/>
</dbReference>
<dbReference type="GO" id="GO:0005886">
    <property type="term" value="C:plasma membrane"/>
    <property type="evidence" value="ECO:0007669"/>
    <property type="project" value="TreeGrafter"/>
</dbReference>
<organism evidence="10 11">
    <name type="scientific">Candida parapsilosis</name>
    <name type="common">Yeast</name>
    <dbReference type="NCBI Taxonomy" id="5480"/>
    <lineage>
        <taxon>Eukaryota</taxon>
        <taxon>Fungi</taxon>
        <taxon>Dikarya</taxon>
        <taxon>Ascomycota</taxon>
        <taxon>Saccharomycotina</taxon>
        <taxon>Pichiomycetes</taxon>
        <taxon>Debaryomycetaceae</taxon>
        <taxon>Candida/Lodderomyces clade</taxon>
        <taxon>Candida</taxon>
    </lineage>
</organism>
<reference evidence="10" key="1">
    <citation type="submission" date="2020-03" db="EMBL/GenBank/DDBJ databases">
        <title>FDA dAtabase for Regulatory Grade micrObial Sequences (FDA-ARGOS): Supporting development and validation of Infectious Disease Dx tests.</title>
        <authorList>
            <person name="Campos J."/>
            <person name="Goldberg B."/>
            <person name="Tallon L."/>
            <person name="Sadzewicz L."/>
            <person name="Vavikolanu K."/>
            <person name="Mehta A."/>
            <person name="Aluvathingal J."/>
            <person name="Nadendla S."/>
            <person name="Nandy P."/>
            <person name="Geyer C."/>
            <person name="Yan Y."/>
            <person name="Sichtig H."/>
        </authorList>
    </citation>
    <scope>NUCLEOTIDE SEQUENCE [LARGE SCALE GENOMIC DNA]</scope>
    <source>
        <strain evidence="10">FDAARGOS_652</strain>
    </source>
</reference>
<dbReference type="OrthoDB" id="448280at2759"/>
<dbReference type="NCBIfam" id="TIGR00820">
    <property type="entry name" value="zip"/>
    <property type="match status" value="1"/>
</dbReference>
<dbReference type="PANTHER" id="PTHR11040:SF69">
    <property type="entry name" value="ZINC-REGULATED TRANSPORTER 2"/>
    <property type="match status" value="1"/>
</dbReference>
<dbReference type="EMBL" id="JABWAB010000004">
    <property type="protein sequence ID" value="KAF6052485.1"/>
    <property type="molecule type" value="Genomic_DNA"/>
</dbReference>
<evidence type="ECO:0000256" key="8">
    <source>
        <dbReference type="RuleBase" id="RU362088"/>
    </source>
</evidence>
<dbReference type="PANTHER" id="PTHR11040">
    <property type="entry name" value="ZINC/IRON TRANSPORTER"/>
    <property type="match status" value="1"/>
</dbReference>
<evidence type="ECO:0000256" key="9">
    <source>
        <dbReference type="SAM" id="MobiDB-lite"/>
    </source>
</evidence>
<feature type="transmembrane region" description="Helical" evidence="8">
    <location>
        <begin position="60"/>
        <end position="83"/>
    </location>
</feature>
<feature type="transmembrane region" description="Helical" evidence="8">
    <location>
        <begin position="226"/>
        <end position="249"/>
    </location>
</feature>
<dbReference type="Pfam" id="PF02535">
    <property type="entry name" value="Zip"/>
    <property type="match status" value="1"/>
</dbReference>
<feature type="transmembrane region" description="Helical" evidence="8">
    <location>
        <begin position="197"/>
        <end position="220"/>
    </location>
</feature>
<keyword evidence="4 8" id="KW-0812">Transmembrane</keyword>
<feature type="transmembrane region" description="Helical" evidence="8">
    <location>
        <begin position="334"/>
        <end position="352"/>
    </location>
</feature>
<evidence type="ECO:0000256" key="5">
    <source>
        <dbReference type="ARBA" id="ARBA00022989"/>
    </source>
</evidence>